<organism evidence="1 2">
    <name type="scientific">Elysia crispata</name>
    <name type="common">lettuce slug</name>
    <dbReference type="NCBI Taxonomy" id="231223"/>
    <lineage>
        <taxon>Eukaryota</taxon>
        <taxon>Metazoa</taxon>
        <taxon>Spiralia</taxon>
        <taxon>Lophotrochozoa</taxon>
        <taxon>Mollusca</taxon>
        <taxon>Gastropoda</taxon>
        <taxon>Heterobranchia</taxon>
        <taxon>Euthyneura</taxon>
        <taxon>Panpulmonata</taxon>
        <taxon>Sacoglossa</taxon>
        <taxon>Placobranchoidea</taxon>
        <taxon>Plakobranchidae</taxon>
        <taxon>Elysia</taxon>
    </lineage>
</organism>
<accession>A0AAE0YE17</accession>
<dbReference type="Proteomes" id="UP001283361">
    <property type="component" value="Unassembled WGS sequence"/>
</dbReference>
<name>A0AAE0YE17_9GAST</name>
<proteinExistence type="predicted"/>
<dbReference type="EMBL" id="JAWDGP010006345">
    <property type="protein sequence ID" value="KAK3742680.1"/>
    <property type="molecule type" value="Genomic_DNA"/>
</dbReference>
<sequence length="94" mass="10428">MQRTKTSVKPVRPSSNQLVLEQHNISWSRFNANTTQLVCRCQRPNASGSSRGFRAYLARLDFGAGPMVNERIRAEGPGTGNLKRVDLIAACKHC</sequence>
<keyword evidence="2" id="KW-1185">Reference proteome</keyword>
<reference evidence="1" key="1">
    <citation type="journal article" date="2023" name="G3 (Bethesda)">
        <title>A reference genome for the long-term kleptoplast-retaining sea slug Elysia crispata morphotype clarki.</title>
        <authorList>
            <person name="Eastman K.E."/>
            <person name="Pendleton A.L."/>
            <person name="Shaikh M.A."/>
            <person name="Suttiyut T."/>
            <person name="Ogas R."/>
            <person name="Tomko P."/>
            <person name="Gavelis G."/>
            <person name="Widhalm J.R."/>
            <person name="Wisecaver J.H."/>
        </authorList>
    </citation>
    <scope>NUCLEOTIDE SEQUENCE</scope>
    <source>
        <strain evidence="1">ECLA1</strain>
    </source>
</reference>
<evidence type="ECO:0000313" key="1">
    <source>
        <dbReference type="EMBL" id="KAK3742680.1"/>
    </source>
</evidence>
<dbReference type="AlphaFoldDB" id="A0AAE0YE17"/>
<protein>
    <submittedName>
        <fullName evidence="1">Uncharacterized protein</fullName>
    </submittedName>
</protein>
<gene>
    <name evidence="1" type="ORF">RRG08_025626</name>
</gene>
<evidence type="ECO:0000313" key="2">
    <source>
        <dbReference type="Proteomes" id="UP001283361"/>
    </source>
</evidence>
<comment type="caution">
    <text evidence="1">The sequence shown here is derived from an EMBL/GenBank/DDBJ whole genome shotgun (WGS) entry which is preliminary data.</text>
</comment>